<comment type="caution">
    <text evidence="2">The sequence shown here is derived from an EMBL/GenBank/DDBJ whole genome shotgun (WGS) entry which is preliminary data.</text>
</comment>
<dbReference type="EMBL" id="BJZU01000027">
    <property type="protein sequence ID" value="GEP03577.1"/>
    <property type="molecule type" value="Genomic_DNA"/>
</dbReference>
<name>A0A512J0W6_9HYPH</name>
<evidence type="ECO:0000313" key="5">
    <source>
        <dbReference type="Proteomes" id="UP001156856"/>
    </source>
</evidence>
<feature type="compositionally biased region" description="Low complexity" evidence="1">
    <location>
        <begin position="113"/>
        <end position="140"/>
    </location>
</feature>
<evidence type="ECO:0000256" key="1">
    <source>
        <dbReference type="SAM" id="MobiDB-lite"/>
    </source>
</evidence>
<organism evidence="2 4">
    <name type="scientific">Methylobacterium oxalidis</name>
    <dbReference type="NCBI Taxonomy" id="944322"/>
    <lineage>
        <taxon>Bacteria</taxon>
        <taxon>Pseudomonadati</taxon>
        <taxon>Pseudomonadota</taxon>
        <taxon>Alphaproteobacteria</taxon>
        <taxon>Hyphomicrobiales</taxon>
        <taxon>Methylobacteriaceae</taxon>
        <taxon>Methylobacterium</taxon>
    </lineage>
</organism>
<evidence type="ECO:0000313" key="3">
    <source>
        <dbReference type="EMBL" id="GLS64904.1"/>
    </source>
</evidence>
<dbReference type="AlphaFoldDB" id="A0A512J0W6"/>
<dbReference type="EMBL" id="BSPK01000058">
    <property type="protein sequence ID" value="GLS64904.1"/>
    <property type="molecule type" value="Genomic_DNA"/>
</dbReference>
<dbReference type="Proteomes" id="UP001156856">
    <property type="component" value="Unassembled WGS sequence"/>
</dbReference>
<proteinExistence type="predicted"/>
<accession>A0A512J0W6</accession>
<reference evidence="3" key="1">
    <citation type="journal article" date="2014" name="Int. J. Syst. Evol. Microbiol.">
        <title>Complete genome of a new Firmicutes species belonging to the dominant human colonic microbiota ('Ruminococcus bicirculans') reveals two chromosomes and a selective capacity to utilize plant glucans.</title>
        <authorList>
            <consortium name="NISC Comparative Sequencing Program"/>
            <person name="Wegmann U."/>
            <person name="Louis P."/>
            <person name="Goesmann A."/>
            <person name="Henrissat B."/>
            <person name="Duncan S.H."/>
            <person name="Flint H.J."/>
        </authorList>
    </citation>
    <scope>NUCLEOTIDE SEQUENCE</scope>
    <source>
        <strain evidence="3">NBRC 107715</strain>
    </source>
</reference>
<reference evidence="3" key="4">
    <citation type="submission" date="2023-01" db="EMBL/GenBank/DDBJ databases">
        <title>Draft genome sequence of Methylobacterium oxalidis strain NBRC 107715.</title>
        <authorList>
            <person name="Sun Q."/>
            <person name="Mori K."/>
        </authorList>
    </citation>
    <scope>NUCLEOTIDE SEQUENCE</scope>
    <source>
        <strain evidence="3">NBRC 107715</strain>
    </source>
</reference>
<reference evidence="2 4" key="3">
    <citation type="submission" date="2019-07" db="EMBL/GenBank/DDBJ databases">
        <title>Whole genome shotgun sequence of Methylobacterium oxalidis NBRC 107715.</title>
        <authorList>
            <person name="Hosoyama A."/>
            <person name="Uohara A."/>
            <person name="Ohji S."/>
            <person name="Ichikawa N."/>
        </authorList>
    </citation>
    <scope>NUCLEOTIDE SEQUENCE [LARGE SCALE GENOMIC DNA]</scope>
    <source>
        <strain evidence="2 4">NBRC 107715</strain>
    </source>
</reference>
<evidence type="ECO:0000313" key="4">
    <source>
        <dbReference type="Proteomes" id="UP000321960"/>
    </source>
</evidence>
<protein>
    <submittedName>
        <fullName evidence="2">Uncharacterized protein</fullName>
    </submittedName>
</protein>
<keyword evidence="5" id="KW-1185">Reference proteome</keyword>
<feature type="region of interest" description="Disordered" evidence="1">
    <location>
        <begin position="98"/>
        <end position="140"/>
    </location>
</feature>
<sequence length="140" mass="14906">MTARMKIAVVRRIVSKKVGKSCFDHRNTGTRIKAEHGTAAFAVEVERLDQVSKATTATKEALGHLIDAYRKTPEFLNLKPVTKGDYERVLWAFEGEGDAALPDRPADRGGAGPSPSASAGSRTTSSRSSIACSGSGWISA</sequence>
<dbReference type="Proteomes" id="UP000321960">
    <property type="component" value="Unassembled WGS sequence"/>
</dbReference>
<gene>
    <name evidence="3" type="ORF">GCM10007888_32850</name>
    <name evidence="2" type="ORF">MOX02_16150</name>
</gene>
<evidence type="ECO:0000313" key="2">
    <source>
        <dbReference type="EMBL" id="GEP03577.1"/>
    </source>
</evidence>
<reference evidence="5" key="2">
    <citation type="journal article" date="2019" name="Int. J. Syst. Evol. Microbiol.">
        <title>The Global Catalogue of Microorganisms (GCM) 10K type strain sequencing project: providing services to taxonomists for standard genome sequencing and annotation.</title>
        <authorList>
            <consortium name="The Broad Institute Genomics Platform"/>
            <consortium name="The Broad Institute Genome Sequencing Center for Infectious Disease"/>
            <person name="Wu L."/>
            <person name="Ma J."/>
        </authorList>
    </citation>
    <scope>NUCLEOTIDE SEQUENCE [LARGE SCALE GENOMIC DNA]</scope>
    <source>
        <strain evidence="5">NBRC 107715</strain>
    </source>
</reference>